<dbReference type="HOGENOM" id="CLU_013687_0_2_9"/>
<dbReference type="Proteomes" id="UP000004893">
    <property type="component" value="Unassembled WGS sequence"/>
</dbReference>
<evidence type="ECO:0000256" key="1">
    <source>
        <dbReference type="ARBA" id="ARBA00009677"/>
    </source>
</evidence>
<dbReference type="AlphaFoldDB" id="C0C1N0"/>
<evidence type="ECO:0000256" key="2">
    <source>
        <dbReference type="RuleBase" id="RU362116"/>
    </source>
</evidence>
<evidence type="ECO:0000259" key="4">
    <source>
        <dbReference type="Pfam" id="PF06429"/>
    </source>
</evidence>
<dbReference type="Pfam" id="PF00460">
    <property type="entry name" value="Flg_bb_rod"/>
    <property type="match status" value="1"/>
</dbReference>
<name>C0C1N0_9FIRM</name>
<dbReference type="GO" id="GO:0009425">
    <property type="term" value="C:bacterial-type flagellum basal body"/>
    <property type="evidence" value="ECO:0007669"/>
    <property type="project" value="UniProtKB-SubCell"/>
</dbReference>
<dbReference type="Pfam" id="PF22692">
    <property type="entry name" value="LlgE_F_G_D1"/>
    <property type="match status" value="1"/>
</dbReference>
<dbReference type="InterPro" id="IPR037925">
    <property type="entry name" value="FlgE/F/G-like"/>
</dbReference>
<feature type="domain" description="Flagellar basal body rod protein N-terminal" evidence="3">
    <location>
        <begin position="5"/>
        <end position="35"/>
    </location>
</feature>
<dbReference type="PANTHER" id="PTHR30435:SF19">
    <property type="entry name" value="FLAGELLAR BASAL-BODY ROD PROTEIN FLGG"/>
    <property type="match status" value="1"/>
</dbReference>
<dbReference type="eggNOG" id="COG4786">
    <property type="taxonomic scope" value="Bacteria"/>
</dbReference>
<comment type="caution">
    <text evidence="6">The sequence shown here is derived from an EMBL/GenBank/DDBJ whole genome shotgun (WGS) entry which is preliminary data.</text>
</comment>
<reference evidence="6" key="1">
    <citation type="submission" date="2009-02" db="EMBL/GenBank/DDBJ databases">
        <authorList>
            <person name="Fulton L."/>
            <person name="Clifton S."/>
            <person name="Fulton B."/>
            <person name="Xu J."/>
            <person name="Minx P."/>
            <person name="Pepin K.H."/>
            <person name="Johnson M."/>
            <person name="Bhonagiri V."/>
            <person name="Nash W.E."/>
            <person name="Mardis E.R."/>
            <person name="Wilson R.K."/>
        </authorList>
    </citation>
    <scope>NUCLEOTIDE SEQUENCE [LARGE SCALE GENOMIC DNA]</scope>
    <source>
        <strain evidence="6">DSM 15053</strain>
    </source>
</reference>
<dbReference type="Pfam" id="PF06429">
    <property type="entry name" value="Flg_bbr_C"/>
    <property type="match status" value="1"/>
</dbReference>
<keyword evidence="7" id="KW-1185">Reference proteome</keyword>
<evidence type="ECO:0000259" key="5">
    <source>
        <dbReference type="Pfam" id="PF22692"/>
    </source>
</evidence>
<comment type="subcellular location">
    <subcellularLocation>
        <location evidence="2">Bacterial flagellum basal body</location>
    </subcellularLocation>
</comment>
<comment type="similarity">
    <text evidence="1 2">Belongs to the flagella basal body rod proteins family.</text>
</comment>
<accession>C0C1N0</accession>
<dbReference type="EMBL" id="ABYI02000022">
    <property type="protein sequence ID" value="EEG74044.1"/>
    <property type="molecule type" value="Genomic_DNA"/>
</dbReference>
<keyword evidence="6" id="KW-0282">Flagellum</keyword>
<dbReference type="InterPro" id="IPR020013">
    <property type="entry name" value="Flagellar_FlgE/F/G"/>
</dbReference>
<evidence type="ECO:0000313" key="7">
    <source>
        <dbReference type="Proteomes" id="UP000004893"/>
    </source>
</evidence>
<dbReference type="PANTHER" id="PTHR30435">
    <property type="entry name" value="FLAGELLAR PROTEIN"/>
    <property type="match status" value="1"/>
</dbReference>
<dbReference type="OrthoDB" id="9804559at2"/>
<keyword evidence="2" id="KW-0975">Bacterial flagellum</keyword>
<feature type="domain" description="Flagellar hook protein FlgE/F/G-like D1" evidence="5">
    <location>
        <begin position="89"/>
        <end position="135"/>
    </location>
</feature>
<sequence>MNTSFYTASRGARTQQDKLNVISNNFANVNTYGYKAKSSVFQDLMYYNMRAGEGVATHLTSGTGTVLDHTNTNFSQSGLGDGIGGYDYAISGDGFFMLRDPVTNEISYTRNGHFSLSRRADGFYLVTDSNKLVLDEGQNPIRVQGGTLQGRPGVYSFASTDGMQSAGDNEFVPVAKNGAPVLNREAKLLEGYLELSNVDMAQEMANTVESSRAYSYVLKMVQSSDEIEQTINSLRG</sequence>
<evidence type="ECO:0000259" key="3">
    <source>
        <dbReference type="Pfam" id="PF00460"/>
    </source>
</evidence>
<dbReference type="NCBIfam" id="TIGR03506">
    <property type="entry name" value="FlgEFG_subfam"/>
    <property type="match status" value="1"/>
</dbReference>
<dbReference type="STRING" id="553973.CLOHYLEM_06050"/>
<dbReference type="InterPro" id="IPR001444">
    <property type="entry name" value="Flag_bb_rod_N"/>
</dbReference>
<gene>
    <name evidence="6" type="ORF">CLOHYLEM_06050</name>
</gene>
<proteinExistence type="inferred from homology"/>
<dbReference type="InterPro" id="IPR010930">
    <property type="entry name" value="Flg_bb/hook_C_dom"/>
</dbReference>
<dbReference type="InterPro" id="IPR053967">
    <property type="entry name" value="LlgE_F_G-like_D1"/>
</dbReference>
<evidence type="ECO:0000313" key="6">
    <source>
        <dbReference type="EMBL" id="EEG74044.1"/>
    </source>
</evidence>
<protein>
    <submittedName>
        <fullName evidence="6">Flagellar hook-basal body protein</fullName>
    </submittedName>
</protein>
<keyword evidence="6" id="KW-0966">Cell projection</keyword>
<keyword evidence="6" id="KW-0969">Cilium</keyword>
<dbReference type="SUPFAM" id="SSF117143">
    <property type="entry name" value="Flagellar hook protein flgE"/>
    <property type="match status" value="1"/>
</dbReference>
<reference evidence="6" key="2">
    <citation type="submission" date="2013-06" db="EMBL/GenBank/DDBJ databases">
        <title>Draft genome sequence of Clostridium hylemonae (DSM 15053).</title>
        <authorList>
            <person name="Sudarsanam P."/>
            <person name="Ley R."/>
            <person name="Guruge J."/>
            <person name="Turnbaugh P.J."/>
            <person name="Mahowald M."/>
            <person name="Liep D."/>
            <person name="Gordon J."/>
        </authorList>
    </citation>
    <scope>NUCLEOTIDE SEQUENCE</scope>
    <source>
        <strain evidence="6">DSM 15053</strain>
    </source>
</reference>
<dbReference type="GO" id="GO:0071978">
    <property type="term" value="P:bacterial-type flagellum-dependent swarming motility"/>
    <property type="evidence" value="ECO:0007669"/>
    <property type="project" value="TreeGrafter"/>
</dbReference>
<feature type="domain" description="Flagellar basal-body/hook protein C-terminal" evidence="4">
    <location>
        <begin position="190"/>
        <end position="234"/>
    </location>
</feature>
<dbReference type="RefSeq" id="WP_006443397.1">
    <property type="nucleotide sequence ID" value="NZ_CP036524.1"/>
</dbReference>
<organism evidence="6 7">
    <name type="scientific">[Clostridium] hylemonae DSM 15053</name>
    <dbReference type="NCBI Taxonomy" id="553973"/>
    <lineage>
        <taxon>Bacteria</taxon>
        <taxon>Bacillati</taxon>
        <taxon>Bacillota</taxon>
        <taxon>Clostridia</taxon>
        <taxon>Lachnospirales</taxon>
        <taxon>Lachnospiraceae</taxon>
    </lineage>
</organism>